<comment type="caution">
    <text evidence="8">The sequence shown here is derived from an EMBL/GenBank/DDBJ whole genome shotgun (WGS) entry which is preliminary data.</text>
</comment>
<name>A0A2V1JPS8_EUBRA</name>
<evidence type="ECO:0000259" key="7">
    <source>
        <dbReference type="PROSITE" id="PS01124"/>
    </source>
</evidence>
<sequence>MTELKYMYSMMQVRIDRSGECAYCDEIQILLVLDGKMTMNLNGKRMELLSDDLVFLNIGDRYSFSCSKNIFFVSVTYPGEQLAECAEKQLVLVSDPMSQEPERCNEIKSMLQSMLTNYWKLEQKMERASILLTEIKAQYYQLLEFLMQHYRCSDLSGRANSQNEDVRMHQISLYVHHNYAKAVSLKELAGQLYLSEGYLSRYVRQKFGMKFSDYVKKIRLSHAREDLQHTENSITQIIYESGFSSPGFFYREFKKKYGMSPMEYREQRVSAAGTEENRQEKAARLEQYIRPSVREQNRSDHTSRSIHVSVEQLQKNSRQTQTMINIGRAADLLDREMQEHLRILQRKCQFDYVRIWDIFSRDLMIDIAHVQGAYNFRKLDQVLDLILELHMIPFLDLDKKEQRVNADVNDTMIYEKGTVMFDSLEAWQRLWSSVLTHWLERYGRECLEKWKVEVWYGGYQISGCSVQESFFQIFAETGRLMKKKIPGMQLGGPGIFPGCMSDQTENHFFRQWAAQDMIRPDFISMMEYDYVVNEPENRPADGTGMERMEEQNGFRQKSTNPSVLSDRIKRLRDWMQQSGFEQAEICISEWNKTVSDRCSLSDSCYQGAYVLKNLCDIRGMVDVIGYQSGTDMMSEFYDSNAFLFGGKGILTRDKIMKPAGVAFQFMKELYETADLGNEHGMITTDGKGNWAIACHNMRPLSQFYYYSAENQINKETVRKCFADQNRKQLQICLEGVQDATCQIRILRVNDKSGSIMQLWEQLDFAKNLSNEDMEYLQRCCQPKVERFHQNTEKNGLQFTLELEPNEIALIQIRSMLTHRQAL</sequence>
<dbReference type="InterPro" id="IPR018060">
    <property type="entry name" value="HTH_AraC"/>
</dbReference>
<evidence type="ECO:0000256" key="6">
    <source>
        <dbReference type="ARBA" id="ARBA00023295"/>
    </source>
</evidence>
<evidence type="ECO:0000313" key="9">
    <source>
        <dbReference type="Proteomes" id="UP000245288"/>
    </source>
</evidence>
<dbReference type="PRINTS" id="PR00032">
    <property type="entry name" value="HTHARAC"/>
</dbReference>
<dbReference type="SUPFAM" id="SSF51445">
    <property type="entry name" value="(Trans)glycosidases"/>
    <property type="match status" value="1"/>
</dbReference>
<dbReference type="GO" id="GO:0003700">
    <property type="term" value="F:DNA-binding transcription factor activity"/>
    <property type="evidence" value="ECO:0007669"/>
    <property type="project" value="InterPro"/>
</dbReference>
<dbReference type="SUPFAM" id="SSF51011">
    <property type="entry name" value="Glycosyl hydrolase domain"/>
    <property type="match status" value="1"/>
</dbReference>
<dbReference type="PROSITE" id="PS00041">
    <property type="entry name" value="HTH_ARAC_FAMILY_1"/>
    <property type="match status" value="1"/>
</dbReference>
<dbReference type="OrthoDB" id="9805644at2"/>
<evidence type="ECO:0000256" key="2">
    <source>
        <dbReference type="ARBA" id="ARBA00022801"/>
    </source>
</evidence>
<dbReference type="GO" id="GO:0043565">
    <property type="term" value="F:sequence-specific DNA binding"/>
    <property type="evidence" value="ECO:0007669"/>
    <property type="project" value="InterPro"/>
</dbReference>
<dbReference type="Gene3D" id="2.60.40.1500">
    <property type="entry name" value="Glycosyl hydrolase domain, family 39"/>
    <property type="match status" value="1"/>
</dbReference>
<dbReference type="InterPro" id="IPR003313">
    <property type="entry name" value="AraC-bd"/>
</dbReference>
<dbReference type="InterPro" id="IPR014710">
    <property type="entry name" value="RmlC-like_jellyroll"/>
</dbReference>
<dbReference type="InterPro" id="IPR049166">
    <property type="entry name" value="GH39_cat"/>
</dbReference>
<dbReference type="RefSeq" id="WP_109216086.1">
    <property type="nucleotide sequence ID" value="NZ_JRFU01000122.1"/>
</dbReference>
<dbReference type="GO" id="GO:0016798">
    <property type="term" value="F:hydrolase activity, acting on glycosyl bonds"/>
    <property type="evidence" value="ECO:0007669"/>
    <property type="project" value="UniProtKB-KW"/>
</dbReference>
<comment type="similarity">
    <text evidence="1">Belongs to the glycosyl hydrolase 39 family.</text>
</comment>
<protein>
    <recommendedName>
        <fullName evidence="7">HTH araC/xylS-type domain-containing protein</fullName>
    </recommendedName>
</protein>
<keyword evidence="6" id="KW-0326">Glycosidase</keyword>
<reference evidence="8 9" key="1">
    <citation type="submission" date="2014-09" db="EMBL/GenBank/DDBJ databases">
        <title>Butyrate-producing bacteria isolated from human gut.</title>
        <authorList>
            <person name="Zhang Q."/>
            <person name="Zhao L."/>
        </authorList>
    </citation>
    <scope>NUCLEOTIDE SEQUENCE [LARGE SCALE GENOMIC DNA]</scope>
    <source>
        <strain evidence="8 9">21</strain>
    </source>
</reference>
<keyword evidence="5" id="KW-0804">Transcription</keyword>
<accession>A0A2V1JPS8</accession>
<dbReference type="PROSITE" id="PS01124">
    <property type="entry name" value="HTH_ARAC_FAMILY_2"/>
    <property type="match status" value="1"/>
</dbReference>
<dbReference type="InterPro" id="IPR009057">
    <property type="entry name" value="Homeodomain-like_sf"/>
</dbReference>
<organism evidence="8 9">
    <name type="scientific">Eubacterium ramulus</name>
    <dbReference type="NCBI Taxonomy" id="39490"/>
    <lineage>
        <taxon>Bacteria</taxon>
        <taxon>Bacillati</taxon>
        <taxon>Bacillota</taxon>
        <taxon>Clostridia</taxon>
        <taxon>Eubacteriales</taxon>
        <taxon>Eubacteriaceae</taxon>
        <taxon>Eubacterium</taxon>
    </lineage>
</organism>
<dbReference type="EMBL" id="JRFU01000122">
    <property type="protein sequence ID" value="PWE86186.1"/>
    <property type="molecule type" value="Genomic_DNA"/>
</dbReference>
<keyword evidence="4" id="KW-0238">DNA-binding</keyword>
<feature type="domain" description="HTH araC/xylS-type" evidence="7">
    <location>
        <begin position="169"/>
        <end position="267"/>
    </location>
</feature>
<dbReference type="Proteomes" id="UP000245288">
    <property type="component" value="Unassembled WGS sequence"/>
</dbReference>
<evidence type="ECO:0000256" key="4">
    <source>
        <dbReference type="ARBA" id="ARBA00023125"/>
    </source>
</evidence>
<proteinExistence type="inferred from homology"/>
<dbReference type="Gene3D" id="2.60.120.10">
    <property type="entry name" value="Jelly Rolls"/>
    <property type="match status" value="1"/>
</dbReference>
<dbReference type="InterPro" id="IPR018062">
    <property type="entry name" value="HTH_AraC-typ_CS"/>
</dbReference>
<evidence type="ECO:0000256" key="5">
    <source>
        <dbReference type="ARBA" id="ARBA00023163"/>
    </source>
</evidence>
<dbReference type="Pfam" id="PF02311">
    <property type="entry name" value="AraC_binding"/>
    <property type="match status" value="1"/>
</dbReference>
<dbReference type="AlphaFoldDB" id="A0A2V1JPS8"/>
<dbReference type="Pfam" id="PF12833">
    <property type="entry name" value="HTH_18"/>
    <property type="match status" value="1"/>
</dbReference>
<dbReference type="Gene3D" id="1.10.10.60">
    <property type="entry name" value="Homeodomain-like"/>
    <property type="match status" value="2"/>
</dbReference>
<keyword evidence="3" id="KW-0805">Transcription regulation</keyword>
<evidence type="ECO:0000256" key="1">
    <source>
        <dbReference type="ARBA" id="ARBA00008875"/>
    </source>
</evidence>
<evidence type="ECO:0000256" key="3">
    <source>
        <dbReference type="ARBA" id="ARBA00023015"/>
    </source>
</evidence>
<keyword evidence="9" id="KW-1185">Reference proteome</keyword>
<dbReference type="Pfam" id="PF01229">
    <property type="entry name" value="Glyco_hydro_39"/>
    <property type="match status" value="1"/>
</dbReference>
<evidence type="ECO:0000313" key="8">
    <source>
        <dbReference type="EMBL" id="PWE86186.1"/>
    </source>
</evidence>
<dbReference type="Gene3D" id="3.20.20.80">
    <property type="entry name" value="Glycosidases"/>
    <property type="match status" value="1"/>
</dbReference>
<dbReference type="InterPro" id="IPR020449">
    <property type="entry name" value="Tscrpt_reg_AraC-type_HTH"/>
</dbReference>
<dbReference type="InterPro" id="IPR017853">
    <property type="entry name" value="GH"/>
</dbReference>
<gene>
    <name evidence="8" type="ORF">LG34_11425</name>
</gene>
<dbReference type="PANTHER" id="PTHR43280">
    <property type="entry name" value="ARAC-FAMILY TRANSCRIPTIONAL REGULATOR"/>
    <property type="match status" value="1"/>
</dbReference>
<dbReference type="PANTHER" id="PTHR43280:SF2">
    <property type="entry name" value="HTH-TYPE TRANSCRIPTIONAL REGULATOR EXSA"/>
    <property type="match status" value="1"/>
</dbReference>
<dbReference type="SMART" id="SM00342">
    <property type="entry name" value="HTH_ARAC"/>
    <property type="match status" value="1"/>
</dbReference>
<dbReference type="SUPFAM" id="SSF46689">
    <property type="entry name" value="Homeodomain-like"/>
    <property type="match status" value="2"/>
</dbReference>
<keyword evidence="2" id="KW-0378">Hydrolase</keyword>